<reference evidence="2" key="2">
    <citation type="journal article" date="2024" name="Plant">
        <title>Genomic evolution and insights into agronomic trait innovations of Sesamum species.</title>
        <authorList>
            <person name="Miao H."/>
            <person name="Wang L."/>
            <person name="Qu L."/>
            <person name="Liu H."/>
            <person name="Sun Y."/>
            <person name="Le M."/>
            <person name="Wang Q."/>
            <person name="Wei S."/>
            <person name="Zheng Y."/>
            <person name="Lin W."/>
            <person name="Duan Y."/>
            <person name="Cao H."/>
            <person name="Xiong S."/>
            <person name="Wang X."/>
            <person name="Wei L."/>
            <person name="Li C."/>
            <person name="Ma Q."/>
            <person name="Ju M."/>
            <person name="Zhao R."/>
            <person name="Li G."/>
            <person name="Mu C."/>
            <person name="Tian Q."/>
            <person name="Mei H."/>
            <person name="Zhang T."/>
            <person name="Gao T."/>
            <person name="Zhang H."/>
        </authorList>
    </citation>
    <scope>NUCLEOTIDE SEQUENCE</scope>
    <source>
        <strain evidence="2">KEN1</strain>
    </source>
</reference>
<protein>
    <recommendedName>
        <fullName evidence="3">Endonuclease/exonuclease/phosphatase domain-containing protein</fullName>
    </recommendedName>
</protein>
<evidence type="ECO:0008006" key="3">
    <source>
        <dbReference type="Google" id="ProtNLM"/>
    </source>
</evidence>
<dbReference type="Gene3D" id="3.60.10.10">
    <property type="entry name" value="Endonuclease/exonuclease/phosphatase"/>
    <property type="match status" value="1"/>
</dbReference>
<evidence type="ECO:0000313" key="2">
    <source>
        <dbReference type="EMBL" id="KAL0455460.1"/>
    </source>
</evidence>
<reference evidence="2" key="1">
    <citation type="submission" date="2020-06" db="EMBL/GenBank/DDBJ databases">
        <authorList>
            <person name="Li T."/>
            <person name="Hu X."/>
            <person name="Zhang T."/>
            <person name="Song X."/>
            <person name="Zhang H."/>
            <person name="Dai N."/>
            <person name="Sheng W."/>
            <person name="Hou X."/>
            <person name="Wei L."/>
        </authorList>
    </citation>
    <scope>NUCLEOTIDE SEQUENCE</scope>
    <source>
        <strain evidence="2">KEN1</strain>
        <tissue evidence="2">Leaf</tissue>
    </source>
</reference>
<name>A0AAW2XUK1_9LAMI</name>
<dbReference type="EMBL" id="JACGWN010000003">
    <property type="protein sequence ID" value="KAL0455460.1"/>
    <property type="molecule type" value="Genomic_DNA"/>
</dbReference>
<dbReference type="AlphaFoldDB" id="A0AAW2XUK1"/>
<feature type="transmembrane region" description="Helical" evidence="1">
    <location>
        <begin position="222"/>
        <end position="243"/>
    </location>
</feature>
<comment type="caution">
    <text evidence="2">The sequence shown here is derived from an EMBL/GenBank/DDBJ whole genome shotgun (WGS) entry which is preliminary data.</text>
</comment>
<keyword evidence="1" id="KW-1133">Transmembrane helix</keyword>
<sequence length="280" mass="31744">MNPMVVGQHSVKLLPKAPGAITTIREFGIKFIGLLETRVANHNVLPIQSSMLSGWNWFVDPTELGNRIWLAWDASEVVIDVLYVHVQCIHCRVLDLRSRIHSLVAIAYGLNDAISRRELWLRLVATMEDVGDEPWIVLGDFNFVLDHIEVCGHSGDIQTTMGDFRPLLIDTGLIPLPSQGAFFTWHNCSDGPRSLWKKLDRMLDPTNLGSLSTCLIIISLNYWVSLIWFAEFWSILLLVRLCVVTQKLKALKPKFRAQRKEKGDLTTNVNQAKGFLETIQ</sequence>
<gene>
    <name evidence="2" type="ORF">Slati_0885200</name>
</gene>
<organism evidence="2">
    <name type="scientific">Sesamum latifolium</name>
    <dbReference type="NCBI Taxonomy" id="2727402"/>
    <lineage>
        <taxon>Eukaryota</taxon>
        <taxon>Viridiplantae</taxon>
        <taxon>Streptophyta</taxon>
        <taxon>Embryophyta</taxon>
        <taxon>Tracheophyta</taxon>
        <taxon>Spermatophyta</taxon>
        <taxon>Magnoliopsida</taxon>
        <taxon>eudicotyledons</taxon>
        <taxon>Gunneridae</taxon>
        <taxon>Pentapetalae</taxon>
        <taxon>asterids</taxon>
        <taxon>lamiids</taxon>
        <taxon>Lamiales</taxon>
        <taxon>Pedaliaceae</taxon>
        <taxon>Sesamum</taxon>
    </lineage>
</organism>
<keyword evidence="1" id="KW-0472">Membrane</keyword>
<evidence type="ECO:0000256" key="1">
    <source>
        <dbReference type="SAM" id="Phobius"/>
    </source>
</evidence>
<dbReference type="SUPFAM" id="SSF56219">
    <property type="entry name" value="DNase I-like"/>
    <property type="match status" value="1"/>
</dbReference>
<keyword evidence="1" id="KW-0812">Transmembrane</keyword>
<proteinExistence type="predicted"/>
<accession>A0AAW2XUK1</accession>
<dbReference type="InterPro" id="IPR036691">
    <property type="entry name" value="Endo/exonu/phosph_ase_sf"/>
</dbReference>